<proteinExistence type="predicted"/>
<protein>
    <recommendedName>
        <fullName evidence="1">RNA helicase</fullName>
        <ecNumber evidence="1">3.6.4.13</ecNumber>
    </recommendedName>
</protein>
<dbReference type="SMART" id="SM00487">
    <property type="entry name" value="DEXDc"/>
    <property type="match status" value="1"/>
</dbReference>
<keyword evidence="5" id="KW-0067">ATP-binding</keyword>
<dbReference type="EMBL" id="KV427627">
    <property type="protein sequence ID" value="KZT05875.1"/>
    <property type="molecule type" value="Genomic_DNA"/>
</dbReference>
<dbReference type="Pfam" id="PF00271">
    <property type="entry name" value="Helicase_C"/>
    <property type="match status" value="1"/>
</dbReference>
<dbReference type="InterPro" id="IPR027417">
    <property type="entry name" value="P-loop_NTPase"/>
</dbReference>
<dbReference type="Pfam" id="PF00270">
    <property type="entry name" value="DEAD"/>
    <property type="match status" value="1"/>
</dbReference>
<dbReference type="SUPFAM" id="SSF52540">
    <property type="entry name" value="P-loop containing nucleoside triphosphate hydrolases"/>
    <property type="match status" value="1"/>
</dbReference>
<evidence type="ECO:0000256" key="2">
    <source>
        <dbReference type="ARBA" id="ARBA00022741"/>
    </source>
</evidence>
<dbReference type="PANTHER" id="PTHR47960">
    <property type="entry name" value="DEAD-BOX ATP-DEPENDENT RNA HELICASE 50"/>
    <property type="match status" value="1"/>
</dbReference>
<evidence type="ECO:0000256" key="4">
    <source>
        <dbReference type="ARBA" id="ARBA00022806"/>
    </source>
</evidence>
<comment type="catalytic activity">
    <reaction evidence="6">
        <text>ATP + H2O = ADP + phosphate + H(+)</text>
        <dbReference type="Rhea" id="RHEA:13065"/>
        <dbReference type="ChEBI" id="CHEBI:15377"/>
        <dbReference type="ChEBI" id="CHEBI:15378"/>
        <dbReference type="ChEBI" id="CHEBI:30616"/>
        <dbReference type="ChEBI" id="CHEBI:43474"/>
        <dbReference type="ChEBI" id="CHEBI:456216"/>
        <dbReference type="EC" id="3.6.4.13"/>
    </reaction>
</comment>
<name>A0A165DYF5_9APHY</name>
<accession>A0A165DYF5</accession>
<dbReference type="GO" id="GO:0003724">
    <property type="term" value="F:RNA helicase activity"/>
    <property type="evidence" value="ECO:0007669"/>
    <property type="project" value="UniProtKB-EC"/>
</dbReference>
<evidence type="ECO:0000313" key="10">
    <source>
        <dbReference type="Proteomes" id="UP000076871"/>
    </source>
</evidence>
<dbReference type="Proteomes" id="UP000076871">
    <property type="component" value="Unassembled WGS sequence"/>
</dbReference>
<dbReference type="InParanoid" id="A0A165DYF5"/>
<dbReference type="Gene3D" id="3.40.50.300">
    <property type="entry name" value="P-loop containing nucleotide triphosphate hydrolases"/>
    <property type="match status" value="2"/>
</dbReference>
<dbReference type="GO" id="GO:0003676">
    <property type="term" value="F:nucleic acid binding"/>
    <property type="evidence" value="ECO:0007669"/>
    <property type="project" value="InterPro"/>
</dbReference>
<dbReference type="OrthoDB" id="10256233at2759"/>
<evidence type="ECO:0000256" key="3">
    <source>
        <dbReference type="ARBA" id="ARBA00022801"/>
    </source>
</evidence>
<keyword evidence="2" id="KW-0547">Nucleotide-binding</keyword>
<feature type="domain" description="Helicase ATP-binding" evidence="7">
    <location>
        <begin position="92"/>
        <end position="322"/>
    </location>
</feature>
<keyword evidence="4" id="KW-0347">Helicase</keyword>
<dbReference type="PROSITE" id="PS51194">
    <property type="entry name" value="HELICASE_CTER"/>
    <property type="match status" value="1"/>
</dbReference>
<keyword evidence="3 9" id="KW-0378">Hydrolase</keyword>
<dbReference type="STRING" id="1314785.A0A165DYF5"/>
<dbReference type="InterPro" id="IPR011545">
    <property type="entry name" value="DEAD/DEAH_box_helicase_dom"/>
</dbReference>
<keyword evidence="10" id="KW-1185">Reference proteome</keyword>
<evidence type="ECO:0000256" key="5">
    <source>
        <dbReference type="ARBA" id="ARBA00022840"/>
    </source>
</evidence>
<evidence type="ECO:0000313" key="9">
    <source>
        <dbReference type="EMBL" id="KZT05875.1"/>
    </source>
</evidence>
<dbReference type="GO" id="GO:0016787">
    <property type="term" value="F:hydrolase activity"/>
    <property type="evidence" value="ECO:0007669"/>
    <property type="project" value="UniProtKB-KW"/>
</dbReference>
<evidence type="ECO:0000259" key="8">
    <source>
        <dbReference type="PROSITE" id="PS51194"/>
    </source>
</evidence>
<evidence type="ECO:0000256" key="1">
    <source>
        <dbReference type="ARBA" id="ARBA00012552"/>
    </source>
</evidence>
<reference evidence="9 10" key="1">
    <citation type="journal article" date="2016" name="Mol. Biol. Evol.">
        <title>Comparative Genomics of Early-Diverging Mushroom-Forming Fungi Provides Insights into the Origins of Lignocellulose Decay Capabilities.</title>
        <authorList>
            <person name="Nagy L.G."/>
            <person name="Riley R."/>
            <person name="Tritt A."/>
            <person name="Adam C."/>
            <person name="Daum C."/>
            <person name="Floudas D."/>
            <person name="Sun H."/>
            <person name="Yadav J.S."/>
            <person name="Pangilinan J."/>
            <person name="Larsson K.H."/>
            <person name="Matsuura K."/>
            <person name="Barry K."/>
            <person name="Labutti K."/>
            <person name="Kuo R."/>
            <person name="Ohm R.A."/>
            <person name="Bhattacharya S.S."/>
            <person name="Shirouzu T."/>
            <person name="Yoshinaga Y."/>
            <person name="Martin F.M."/>
            <person name="Grigoriev I.V."/>
            <person name="Hibbett D.S."/>
        </authorList>
    </citation>
    <scope>NUCLEOTIDE SEQUENCE [LARGE SCALE GENOMIC DNA]</scope>
    <source>
        <strain evidence="9 10">93-53</strain>
    </source>
</reference>
<organism evidence="9 10">
    <name type="scientific">Laetiporus sulphureus 93-53</name>
    <dbReference type="NCBI Taxonomy" id="1314785"/>
    <lineage>
        <taxon>Eukaryota</taxon>
        <taxon>Fungi</taxon>
        <taxon>Dikarya</taxon>
        <taxon>Basidiomycota</taxon>
        <taxon>Agaricomycotina</taxon>
        <taxon>Agaricomycetes</taxon>
        <taxon>Polyporales</taxon>
        <taxon>Laetiporus</taxon>
    </lineage>
</organism>
<evidence type="ECO:0000259" key="7">
    <source>
        <dbReference type="PROSITE" id="PS51192"/>
    </source>
</evidence>
<dbReference type="EC" id="3.6.4.13" evidence="1"/>
<feature type="domain" description="Helicase C-terminal" evidence="8">
    <location>
        <begin position="425"/>
        <end position="594"/>
    </location>
</feature>
<dbReference type="GeneID" id="63821547"/>
<dbReference type="AlphaFoldDB" id="A0A165DYF5"/>
<sequence length="594" mass="66831">MRSLKCSSFLWPRRALFLDPFSHRSTWLRYHSTAPQLDSKGRVVYYEAPESFRGTDLRIPFSYLLPDKRIVTGLQAAFPSVEFATYVQEQIIMAINRDWNAFVKDHTGTGKSFGLLLALLSKERKHPEKPAITSLMIVPHRDLAYQLLNWAERIHSHAPKMGTFDSCAQVVVRDADIPPEEQISRLKNNPPHVLFGTPKGLLEIVTKDPTAIKLNQLSTIVVDEVDSLIETPPRHADKYLLLKLERKMKSHPTATSQILDQIYEPKRRPLNAKKSKAFGKEKQSHEGESDFTARPQLIMSSATFHLNDMFWARVQSGWFPRKNDRRLIKISGDKLQELALAIKPSLKTSASDTSGPRIEHHALVVSPHGTITNHPAARESQKADLAVSDAEAGLDLKRGGKPPRRETNDTLDLEVFERLQNEPLALQPHVLEAVSEVFALEVPRLALLVLQSQAPVQRVVHELRGLGVDAHSLDIHARGIGAAFVSESAPDSNETLDSPTLLVATHETIRGVDFPGLTHVFIVDLPEDDPLDMFMHAAGRVGRFGRRGKVVTFVHERYQVRKPKKAISWKDQPLKLKSLFGRVGIRPIKLEHFP</sequence>
<dbReference type="RefSeq" id="XP_040763615.1">
    <property type="nucleotide sequence ID" value="XM_040904517.1"/>
</dbReference>
<dbReference type="InterPro" id="IPR001650">
    <property type="entry name" value="Helicase_C-like"/>
</dbReference>
<dbReference type="InterPro" id="IPR014001">
    <property type="entry name" value="Helicase_ATP-bd"/>
</dbReference>
<evidence type="ECO:0000256" key="6">
    <source>
        <dbReference type="ARBA" id="ARBA00047984"/>
    </source>
</evidence>
<dbReference type="GO" id="GO:0005524">
    <property type="term" value="F:ATP binding"/>
    <property type="evidence" value="ECO:0007669"/>
    <property type="project" value="UniProtKB-KW"/>
</dbReference>
<gene>
    <name evidence="9" type="ORF">LAESUDRAFT_654842</name>
</gene>
<dbReference type="FunCoup" id="A0A165DYF5">
    <property type="interactions" value="73"/>
</dbReference>
<dbReference type="PROSITE" id="PS51192">
    <property type="entry name" value="HELICASE_ATP_BIND_1"/>
    <property type="match status" value="1"/>
</dbReference>